<dbReference type="InterPro" id="IPR003660">
    <property type="entry name" value="HAMP_dom"/>
</dbReference>
<evidence type="ECO:0000256" key="1">
    <source>
        <dbReference type="ARBA" id="ARBA00004370"/>
    </source>
</evidence>
<dbReference type="AlphaFoldDB" id="A0A4R6TZN1"/>
<dbReference type="SMART" id="SM00304">
    <property type="entry name" value="HAMP"/>
    <property type="match status" value="1"/>
</dbReference>
<keyword evidence="4" id="KW-0807">Transducer</keyword>
<comment type="caution">
    <text evidence="9">The sequence shown here is derived from an EMBL/GenBank/DDBJ whole genome shotgun (WGS) entry which is preliminary data.</text>
</comment>
<evidence type="ECO:0000259" key="8">
    <source>
        <dbReference type="PROSITE" id="PS50885"/>
    </source>
</evidence>
<dbReference type="InterPro" id="IPR047347">
    <property type="entry name" value="YvaQ-like_sensor"/>
</dbReference>
<dbReference type="FunFam" id="1.10.287.950:FF:000001">
    <property type="entry name" value="Methyl-accepting chemotaxis sensory transducer"/>
    <property type="match status" value="1"/>
</dbReference>
<feature type="domain" description="HAMP" evidence="8">
    <location>
        <begin position="246"/>
        <end position="298"/>
    </location>
</feature>
<evidence type="ECO:0000256" key="2">
    <source>
        <dbReference type="ARBA" id="ARBA00022481"/>
    </source>
</evidence>
<reference evidence="9 10" key="1">
    <citation type="submission" date="2019-03" db="EMBL/GenBank/DDBJ databases">
        <title>Genomic Encyclopedia of Type Strains, Phase IV (KMG-IV): sequencing the most valuable type-strain genomes for metagenomic binning, comparative biology and taxonomic classification.</title>
        <authorList>
            <person name="Goeker M."/>
        </authorList>
    </citation>
    <scope>NUCLEOTIDE SEQUENCE [LARGE SCALE GENOMIC DNA]</scope>
    <source>
        <strain evidence="9 10">DSM 19605</strain>
    </source>
</reference>
<gene>
    <name evidence="9" type="ORF">DFR43_12032</name>
</gene>
<evidence type="ECO:0000256" key="6">
    <source>
        <dbReference type="SAM" id="Phobius"/>
    </source>
</evidence>
<dbReference type="PANTHER" id="PTHR43531:SF14">
    <property type="entry name" value="METHYL-ACCEPTING CHEMOTAXIS PROTEIN I-RELATED"/>
    <property type="match status" value="1"/>
</dbReference>
<keyword evidence="10" id="KW-1185">Reference proteome</keyword>
<dbReference type="CDD" id="cd11386">
    <property type="entry name" value="MCP_signal"/>
    <property type="match status" value="1"/>
</dbReference>
<keyword evidence="6" id="KW-0472">Membrane</keyword>
<accession>A0A4R6TZN1</accession>
<dbReference type="CDD" id="cd19411">
    <property type="entry name" value="MCP2201-like_sensor"/>
    <property type="match status" value="1"/>
</dbReference>
<dbReference type="Gene3D" id="1.10.287.950">
    <property type="entry name" value="Methyl-accepting chemotaxis protein"/>
    <property type="match status" value="1"/>
</dbReference>
<dbReference type="Pfam" id="PF00672">
    <property type="entry name" value="HAMP"/>
    <property type="match status" value="1"/>
</dbReference>
<dbReference type="Proteomes" id="UP000295510">
    <property type="component" value="Unassembled WGS sequence"/>
</dbReference>
<dbReference type="PROSITE" id="PS50885">
    <property type="entry name" value="HAMP"/>
    <property type="match status" value="1"/>
</dbReference>
<protein>
    <submittedName>
        <fullName evidence="9">Methyl-accepting chemotaxis protein</fullName>
    </submittedName>
</protein>
<dbReference type="PROSITE" id="PS50111">
    <property type="entry name" value="CHEMOTAXIS_TRANSDUC_2"/>
    <property type="match status" value="1"/>
</dbReference>
<feature type="region of interest" description="Disordered" evidence="5">
    <location>
        <begin position="549"/>
        <end position="647"/>
    </location>
</feature>
<evidence type="ECO:0000256" key="3">
    <source>
        <dbReference type="ARBA" id="ARBA00029447"/>
    </source>
</evidence>
<dbReference type="PANTHER" id="PTHR43531">
    <property type="entry name" value="PROTEIN ICFG"/>
    <property type="match status" value="1"/>
</dbReference>
<organism evidence="9 10">
    <name type="scientific">Tepidicella xavieri</name>
    <dbReference type="NCBI Taxonomy" id="360241"/>
    <lineage>
        <taxon>Bacteria</taxon>
        <taxon>Pseudomonadati</taxon>
        <taxon>Pseudomonadota</taxon>
        <taxon>Betaproteobacteria</taxon>
        <taxon>Burkholderiales</taxon>
        <taxon>Tepidicella</taxon>
    </lineage>
</organism>
<dbReference type="SUPFAM" id="SSF58104">
    <property type="entry name" value="Methyl-accepting chemotaxis protein (MCP) signaling domain"/>
    <property type="match status" value="1"/>
</dbReference>
<feature type="transmembrane region" description="Helical" evidence="6">
    <location>
        <begin position="12"/>
        <end position="32"/>
    </location>
</feature>
<dbReference type="EMBL" id="SNYL01000020">
    <property type="protein sequence ID" value="TDQ38826.1"/>
    <property type="molecule type" value="Genomic_DNA"/>
</dbReference>
<evidence type="ECO:0000256" key="5">
    <source>
        <dbReference type="SAM" id="MobiDB-lite"/>
    </source>
</evidence>
<proteinExistence type="inferred from homology"/>
<dbReference type="GO" id="GO:0007165">
    <property type="term" value="P:signal transduction"/>
    <property type="evidence" value="ECO:0007669"/>
    <property type="project" value="UniProtKB-KW"/>
</dbReference>
<dbReference type="Pfam" id="PF00015">
    <property type="entry name" value="MCPsignal"/>
    <property type="match status" value="1"/>
</dbReference>
<dbReference type="GO" id="GO:0004888">
    <property type="term" value="F:transmembrane signaling receptor activity"/>
    <property type="evidence" value="ECO:0007669"/>
    <property type="project" value="TreeGrafter"/>
</dbReference>
<dbReference type="InterPro" id="IPR051310">
    <property type="entry name" value="MCP_chemotaxis"/>
</dbReference>
<feature type="transmembrane region" description="Helical" evidence="6">
    <location>
        <begin position="219"/>
        <end position="244"/>
    </location>
</feature>
<dbReference type="CDD" id="cd06225">
    <property type="entry name" value="HAMP"/>
    <property type="match status" value="1"/>
</dbReference>
<keyword evidence="2" id="KW-0488">Methylation</keyword>
<evidence type="ECO:0000313" key="10">
    <source>
        <dbReference type="Proteomes" id="UP000295510"/>
    </source>
</evidence>
<feature type="compositionally biased region" description="Pro residues" evidence="5">
    <location>
        <begin position="560"/>
        <end position="569"/>
    </location>
</feature>
<dbReference type="InterPro" id="IPR004089">
    <property type="entry name" value="MCPsignal_dom"/>
</dbReference>
<comment type="subcellular location">
    <subcellularLocation>
        <location evidence="1">Membrane</location>
    </subcellularLocation>
</comment>
<dbReference type="GO" id="GO:0006935">
    <property type="term" value="P:chemotaxis"/>
    <property type="evidence" value="ECO:0007669"/>
    <property type="project" value="TreeGrafter"/>
</dbReference>
<keyword evidence="6" id="KW-0812">Transmembrane</keyword>
<feature type="compositionally biased region" description="Low complexity" evidence="5">
    <location>
        <begin position="581"/>
        <end position="640"/>
    </location>
</feature>
<evidence type="ECO:0000259" key="7">
    <source>
        <dbReference type="PROSITE" id="PS50111"/>
    </source>
</evidence>
<comment type="similarity">
    <text evidence="3">Belongs to the methyl-accepting chemotaxis (MCP) protein family.</text>
</comment>
<name>A0A4R6TZN1_9BURK</name>
<evidence type="ECO:0000313" key="9">
    <source>
        <dbReference type="EMBL" id="TDQ38826.1"/>
    </source>
</evidence>
<dbReference type="SMART" id="SM00283">
    <property type="entry name" value="MA"/>
    <property type="match status" value="1"/>
</dbReference>
<dbReference type="GO" id="GO:0005886">
    <property type="term" value="C:plasma membrane"/>
    <property type="evidence" value="ECO:0007669"/>
    <property type="project" value="TreeGrafter"/>
</dbReference>
<sequence>MGLGNVRIGYRLGLGFAGVFVLMVALVGLAVYEFRVLLKDVYEVRQQEQRATTAREWTDATRLNITRVMAIATSGNDPAVERYFSPLISQTTERINGLQKTLEEGASHPQEREMLARIAQLRTEYINTRRDFFALLSARPQAAVPAPVEPTEGEDAEAAQAAAQAAAAQAAAAASAEAERFAQTRLLPAAEAYMAAQRQFVEFQDSLSARVAEDAEKEAAFATTLVLALAAAALLVGMVMATALTRSITRPLREAVDMANQVAQGDLTRSIAVGRRDEIGELLKALDEMQRSLLRVIGQIRQASDGIGQAASEIAMGNQDLSARTEQSASSLEETASSMEQLTATVRQTADAARQANQLASSAAEVASRGGSVVGQVVHTMNDINQSSQRISDIISVIDGIAFQTNILALNAAVEAARAGEQGRGFAVVAGEVRTLAQRSAQAAKEIKDLISASVEKVQDGSRLVQDAGTTMNEIVSSVQRVTDIVGEISAAAAEQSDGIAQVNVAVTQLDQMTQQNAALVEESAAAAQSMRDQAERLAQAIAAFRTGDGHSVLTATPRRSPPPRPVAPKPAGDKLPAPKPHAAAQAPAIAAPAPAAAGKPAASAKPVAAPAATPAAPAAAKALPKAAAPAPAAKPGAAAEGEWESF</sequence>
<evidence type="ECO:0000256" key="4">
    <source>
        <dbReference type="PROSITE-ProRule" id="PRU00284"/>
    </source>
</evidence>
<feature type="domain" description="Methyl-accepting transducer" evidence="7">
    <location>
        <begin position="303"/>
        <end position="532"/>
    </location>
</feature>
<keyword evidence="6" id="KW-1133">Transmembrane helix</keyword>